<keyword evidence="3" id="KW-1185">Reference proteome</keyword>
<keyword evidence="1" id="KW-0175">Coiled coil</keyword>
<dbReference type="AlphaFoldDB" id="A0A6A6Y8M4"/>
<accession>A0A6A6Y8M4</accession>
<protein>
    <submittedName>
        <fullName evidence="2 4">Uncharacterized protein</fullName>
    </submittedName>
</protein>
<evidence type="ECO:0000313" key="3">
    <source>
        <dbReference type="Proteomes" id="UP000504636"/>
    </source>
</evidence>
<feature type="coiled-coil region" evidence="1">
    <location>
        <begin position="96"/>
        <end position="145"/>
    </location>
</feature>
<organism evidence="2">
    <name type="scientific">Mytilinidion resinicola</name>
    <dbReference type="NCBI Taxonomy" id="574789"/>
    <lineage>
        <taxon>Eukaryota</taxon>
        <taxon>Fungi</taxon>
        <taxon>Dikarya</taxon>
        <taxon>Ascomycota</taxon>
        <taxon>Pezizomycotina</taxon>
        <taxon>Dothideomycetes</taxon>
        <taxon>Pleosporomycetidae</taxon>
        <taxon>Mytilinidiales</taxon>
        <taxon>Mytilinidiaceae</taxon>
        <taxon>Mytilinidion</taxon>
    </lineage>
</organism>
<evidence type="ECO:0000313" key="2">
    <source>
        <dbReference type="EMBL" id="KAF2804314.1"/>
    </source>
</evidence>
<reference evidence="4" key="2">
    <citation type="submission" date="2020-04" db="EMBL/GenBank/DDBJ databases">
        <authorList>
            <consortium name="NCBI Genome Project"/>
        </authorList>
    </citation>
    <scope>NUCLEOTIDE SEQUENCE</scope>
    <source>
        <strain evidence="4">CBS 304.34</strain>
    </source>
</reference>
<dbReference type="Proteomes" id="UP000504636">
    <property type="component" value="Unplaced"/>
</dbReference>
<dbReference type="GeneID" id="54453715"/>
<gene>
    <name evidence="2 4" type="ORF">BDZ99DRAFT_154908</name>
</gene>
<reference evidence="2 4" key="1">
    <citation type="journal article" date="2020" name="Stud. Mycol.">
        <title>101 Dothideomycetes genomes: a test case for predicting lifestyles and emergence of pathogens.</title>
        <authorList>
            <person name="Haridas S."/>
            <person name="Albert R."/>
            <person name="Binder M."/>
            <person name="Bloem J."/>
            <person name="Labutti K."/>
            <person name="Salamov A."/>
            <person name="Andreopoulos B."/>
            <person name="Baker S."/>
            <person name="Barry K."/>
            <person name="Bills G."/>
            <person name="Bluhm B."/>
            <person name="Cannon C."/>
            <person name="Castanera R."/>
            <person name="Culley D."/>
            <person name="Daum C."/>
            <person name="Ezra D."/>
            <person name="Gonzalez J."/>
            <person name="Henrissat B."/>
            <person name="Kuo A."/>
            <person name="Liang C."/>
            <person name="Lipzen A."/>
            <person name="Lutzoni F."/>
            <person name="Magnuson J."/>
            <person name="Mondo S."/>
            <person name="Nolan M."/>
            <person name="Ohm R."/>
            <person name="Pangilinan J."/>
            <person name="Park H.-J."/>
            <person name="Ramirez L."/>
            <person name="Alfaro M."/>
            <person name="Sun H."/>
            <person name="Tritt A."/>
            <person name="Yoshinaga Y."/>
            <person name="Zwiers L.-H."/>
            <person name="Turgeon B."/>
            <person name="Goodwin S."/>
            <person name="Spatafora J."/>
            <person name="Crous P."/>
            <person name="Grigoriev I."/>
        </authorList>
    </citation>
    <scope>NUCLEOTIDE SEQUENCE</scope>
    <source>
        <strain evidence="2 4">CBS 304.34</strain>
    </source>
</reference>
<evidence type="ECO:0000313" key="4">
    <source>
        <dbReference type="RefSeq" id="XP_033571278.1"/>
    </source>
</evidence>
<dbReference type="RefSeq" id="XP_033571278.1">
    <property type="nucleotide sequence ID" value="XM_033712822.1"/>
</dbReference>
<evidence type="ECO:0000256" key="1">
    <source>
        <dbReference type="SAM" id="Coils"/>
    </source>
</evidence>
<proteinExistence type="predicted"/>
<reference evidence="4" key="3">
    <citation type="submission" date="2025-04" db="UniProtKB">
        <authorList>
            <consortium name="RefSeq"/>
        </authorList>
    </citation>
    <scope>IDENTIFICATION</scope>
    <source>
        <strain evidence="4">CBS 304.34</strain>
    </source>
</reference>
<sequence length="160" mass="18012">MASIKTIELSHNLSYLLSTISSPTISSSTITRSYHKTATMSPRVPNLGTLLNIRPSSLIRPRFASIPAPHALVASRSFTSDSQTTITLYKTLGDRINATNAEVKGLKRHIEETQRRVQVDHLVELRCLKKDVEKLEKAVEDIVREWHGDYGSREEKSLAW</sequence>
<name>A0A6A6Y8M4_9PEZI</name>
<dbReference type="EMBL" id="MU003714">
    <property type="protein sequence ID" value="KAF2804314.1"/>
    <property type="molecule type" value="Genomic_DNA"/>
</dbReference>